<sequence>MQTQVISHKDVVINDTQPVRVRDLADLLYSIFSLVLTCIVIFFAMYLSGTTAGVEHDARSAGKMIIWIINGVPSSLLQQGLTLIIVSLVLASMINAKKWFDTVLSTLTLLLTYPAVWAISYMLASFKNQSLFASLSSISNFQGSDSFELLPDMYAVLVAFLTVSGPRRDNRFVKISWHALIVASPILVMTSWHPLAGVLASWCIGRTIGTLIRFIKGTQTRGAWGDDIVDALSNIGIDNLVQLTRRNQQADHSGMLRSSLDDDLIENSRLYDAIDIHGNRYVISVLDNQVHLPGYINQLWQWIRLVDVPARRDLSARHSVHHHLSMLLALRNLRLATANFYGVTDFEKSSMMVFNAANAPTPCNLNTMTVDDATRFMRYLDIANSRGITHRRITPESLARLENGTPIIAGWHNGDVASDKNNIALDKVQLLTLISACIGIDNAVEAAIKSWGCNTLSELLPYMQKAAISASTRALPAVNKKMLEELRNKVSKIVVEEVDEEDSSTIRLSRFNLRFFVSLVLAIVAIAVIITQLHPQDLIRALRLADPVLVVLCFICSMVAWIGSAITLSSFMDDSKPSAWVLFCSQAASGFTVVSMPAGVGPAFVNLQILKKQGYNSTASTAITSAVWMIQAIITASVMFIIGIFTGRNVLSGMVPTHMFVTVIGITTLVVSLCMIISPIRKRITRRYLPIISAYGLQIKEMISHPGQLIGGIVGAIILVISVGMGYWISLLAFGYYANPFETILLFLIANAAGSAIPTPGGLGAVEASLTFAFTSVGVPPTIALSATLLYRLMFYWLRIPLGAMSMHWLNKHNYI</sequence>
<feature type="transmembrane region" description="Helical" evidence="6">
    <location>
        <begin position="103"/>
        <end position="126"/>
    </location>
</feature>
<evidence type="ECO:0000256" key="4">
    <source>
        <dbReference type="ARBA" id="ARBA00022989"/>
    </source>
</evidence>
<protein>
    <submittedName>
        <fullName evidence="7">TIGR00374 family protein</fullName>
    </submittedName>
</protein>
<feature type="transmembrane region" description="Helical" evidence="6">
    <location>
        <begin position="626"/>
        <end position="645"/>
    </location>
</feature>
<keyword evidence="2" id="KW-1003">Cell membrane</keyword>
<dbReference type="PANTHER" id="PTHR39087">
    <property type="entry name" value="UPF0104 MEMBRANE PROTEIN MJ1595"/>
    <property type="match status" value="1"/>
</dbReference>
<gene>
    <name evidence="7" type="ORF">BFS05_01010</name>
</gene>
<dbReference type="Proteomes" id="UP000236146">
    <property type="component" value="Unassembled WGS sequence"/>
</dbReference>
<organism evidence="7 8">
    <name type="scientific">Gardnerella vaginalis</name>
    <dbReference type="NCBI Taxonomy" id="2702"/>
    <lineage>
        <taxon>Bacteria</taxon>
        <taxon>Bacillati</taxon>
        <taxon>Actinomycetota</taxon>
        <taxon>Actinomycetes</taxon>
        <taxon>Bifidobacteriales</taxon>
        <taxon>Bifidobacteriaceae</taxon>
        <taxon>Gardnerella</taxon>
    </lineage>
</organism>
<feature type="transmembrane region" description="Helical" evidence="6">
    <location>
        <begin position="709"/>
        <end position="738"/>
    </location>
</feature>
<dbReference type="Pfam" id="PF03706">
    <property type="entry name" value="LPG_synthase_TM"/>
    <property type="match status" value="1"/>
</dbReference>
<reference evidence="7 8" key="1">
    <citation type="submission" date="2016-10" db="EMBL/GenBank/DDBJ databases">
        <authorList>
            <person name="Varghese N."/>
        </authorList>
    </citation>
    <scope>NUCLEOTIDE SEQUENCE [LARGE SCALE GENOMIC DNA]</scope>
    <source>
        <strain evidence="7 8">KA00225</strain>
    </source>
</reference>
<keyword evidence="5 6" id="KW-0472">Membrane</keyword>
<feature type="transmembrane region" description="Helical" evidence="6">
    <location>
        <begin position="545"/>
        <end position="568"/>
    </location>
</feature>
<feature type="transmembrane region" description="Helical" evidence="6">
    <location>
        <begin position="779"/>
        <end position="798"/>
    </location>
</feature>
<evidence type="ECO:0000256" key="5">
    <source>
        <dbReference type="ARBA" id="ARBA00023136"/>
    </source>
</evidence>
<evidence type="ECO:0000256" key="3">
    <source>
        <dbReference type="ARBA" id="ARBA00022692"/>
    </source>
</evidence>
<accession>A0A2K1SWC7</accession>
<name>A0A2K1SWC7_GARVA</name>
<keyword evidence="4 6" id="KW-1133">Transmembrane helix</keyword>
<dbReference type="RefSeq" id="WP_103084212.1">
    <property type="nucleotide sequence ID" value="NZ_MNLH01000001.1"/>
</dbReference>
<feature type="transmembrane region" description="Helical" evidence="6">
    <location>
        <begin position="67"/>
        <end position="91"/>
    </location>
</feature>
<feature type="transmembrane region" description="Helical" evidence="6">
    <location>
        <begin position="580"/>
        <end position="605"/>
    </location>
</feature>
<feature type="transmembrane region" description="Helical" evidence="6">
    <location>
        <begin position="657"/>
        <end position="677"/>
    </location>
</feature>
<dbReference type="OrthoDB" id="5242664at2"/>
<dbReference type="GO" id="GO:0005886">
    <property type="term" value="C:plasma membrane"/>
    <property type="evidence" value="ECO:0007669"/>
    <property type="project" value="UniProtKB-SubCell"/>
</dbReference>
<dbReference type="EMBL" id="MNLH01000001">
    <property type="protein sequence ID" value="PNS43832.1"/>
    <property type="molecule type" value="Genomic_DNA"/>
</dbReference>
<feature type="transmembrane region" description="Helical" evidence="6">
    <location>
        <begin position="27"/>
        <end position="47"/>
    </location>
</feature>
<evidence type="ECO:0000313" key="8">
    <source>
        <dbReference type="Proteomes" id="UP000236146"/>
    </source>
</evidence>
<dbReference type="PANTHER" id="PTHR39087:SF2">
    <property type="entry name" value="UPF0104 MEMBRANE PROTEIN MJ1595"/>
    <property type="match status" value="1"/>
</dbReference>
<dbReference type="InterPro" id="IPR022791">
    <property type="entry name" value="L-PG_synthase/AglD"/>
</dbReference>
<comment type="subcellular location">
    <subcellularLocation>
        <location evidence="1">Cell membrane</location>
        <topology evidence="1">Multi-pass membrane protein</topology>
    </subcellularLocation>
</comment>
<evidence type="ECO:0000256" key="1">
    <source>
        <dbReference type="ARBA" id="ARBA00004651"/>
    </source>
</evidence>
<feature type="transmembrane region" description="Helical" evidence="6">
    <location>
        <begin position="513"/>
        <end position="533"/>
    </location>
</feature>
<proteinExistence type="predicted"/>
<evidence type="ECO:0000256" key="6">
    <source>
        <dbReference type="SAM" id="Phobius"/>
    </source>
</evidence>
<dbReference type="AlphaFoldDB" id="A0A2K1SWC7"/>
<evidence type="ECO:0000256" key="2">
    <source>
        <dbReference type="ARBA" id="ARBA00022475"/>
    </source>
</evidence>
<dbReference type="NCBIfam" id="TIGR00374">
    <property type="entry name" value="flippase-like domain"/>
    <property type="match status" value="1"/>
</dbReference>
<comment type="caution">
    <text evidence="7">The sequence shown here is derived from an EMBL/GenBank/DDBJ whole genome shotgun (WGS) entry which is preliminary data.</text>
</comment>
<keyword evidence="3 6" id="KW-0812">Transmembrane</keyword>
<evidence type="ECO:0000313" key="7">
    <source>
        <dbReference type="EMBL" id="PNS43832.1"/>
    </source>
</evidence>